<protein>
    <submittedName>
        <fullName evidence="1">Uncharacterized protein</fullName>
    </submittedName>
</protein>
<name>A0A0B6YDI0_9EUPU</name>
<proteinExistence type="predicted"/>
<gene>
    <name evidence="1" type="primary">ORF20701</name>
</gene>
<accession>A0A0B6YDI0</accession>
<reference evidence="1" key="1">
    <citation type="submission" date="2014-12" db="EMBL/GenBank/DDBJ databases">
        <title>Insight into the proteome of Arion vulgaris.</title>
        <authorList>
            <person name="Aradska J."/>
            <person name="Bulat T."/>
            <person name="Smidak R."/>
            <person name="Sarate P."/>
            <person name="Gangsoo J."/>
            <person name="Sialana F."/>
            <person name="Bilban M."/>
            <person name="Lubec G."/>
        </authorList>
    </citation>
    <scope>NUCLEOTIDE SEQUENCE</scope>
    <source>
        <tissue evidence="1">Skin</tissue>
    </source>
</reference>
<sequence>LRLFDARIKDLIDAAGGEPRMIAHNPYCTLEETDQFIEKRARKVNFVATKPHEIASKLSPDHYVGGVFP</sequence>
<evidence type="ECO:0000313" key="1">
    <source>
        <dbReference type="EMBL" id="CEK53555.1"/>
    </source>
</evidence>
<dbReference type="EMBL" id="HACG01006690">
    <property type="protein sequence ID" value="CEK53555.1"/>
    <property type="molecule type" value="Transcribed_RNA"/>
</dbReference>
<feature type="non-terminal residue" evidence="1">
    <location>
        <position position="1"/>
    </location>
</feature>
<organism evidence="1">
    <name type="scientific">Arion vulgaris</name>
    <dbReference type="NCBI Taxonomy" id="1028688"/>
    <lineage>
        <taxon>Eukaryota</taxon>
        <taxon>Metazoa</taxon>
        <taxon>Spiralia</taxon>
        <taxon>Lophotrochozoa</taxon>
        <taxon>Mollusca</taxon>
        <taxon>Gastropoda</taxon>
        <taxon>Heterobranchia</taxon>
        <taxon>Euthyneura</taxon>
        <taxon>Panpulmonata</taxon>
        <taxon>Eupulmonata</taxon>
        <taxon>Stylommatophora</taxon>
        <taxon>Helicina</taxon>
        <taxon>Arionoidea</taxon>
        <taxon>Arionidae</taxon>
        <taxon>Arion</taxon>
    </lineage>
</organism>
<feature type="non-terminal residue" evidence="1">
    <location>
        <position position="69"/>
    </location>
</feature>
<dbReference type="AlphaFoldDB" id="A0A0B6YDI0"/>